<feature type="transmembrane region" description="Helical" evidence="5">
    <location>
        <begin position="130"/>
        <end position="150"/>
    </location>
</feature>
<dbReference type="AlphaFoldDB" id="A0A9P6VC54"/>
<feature type="transmembrane region" description="Helical" evidence="5">
    <location>
        <begin position="56"/>
        <end position="76"/>
    </location>
</feature>
<evidence type="ECO:0000256" key="1">
    <source>
        <dbReference type="ARBA" id="ARBA00004141"/>
    </source>
</evidence>
<sequence length="259" mass="28703">MASYTYCSEVGVSCPFAASALGYTPSLPVNATLLVIFSLMAGVQLIQGAVWKTWGFMTAIVLGSILEITGEIFWEIDLEYPAMESKRLECFFPTRIFSTNLLPFLLQTSGSVLAINAITTGRKPKTGTNLIIAGLFSQILAMVLFGIMCLEFGLRAHRDRYIIDPSTKRLRSSKRFKYFWVALAYAYVMIFIQCIYGVVELSGGFEGSLATNETMFISLEGLTILTAGYAMSLVHPGYVFEAKIKDDLKNLPEDEKNIL</sequence>
<dbReference type="InterPro" id="IPR007568">
    <property type="entry name" value="RTA1"/>
</dbReference>
<feature type="transmembrane region" description="Helical" evidence="5">
    <location>
        <begin position="97"/>
        <end position="118"/>
    </location>
</feature>
<dbReference type="OrthoDB" id="4521223at2759"/>
<proteinExistence type="predicted"/>
<gene>
    <name evidence="6" type="ORF">D0Z07_9217</name>
</gene>
<dbReference type="GO" id="GO:0005886">
    <property type="term" value="C:plasma membrane"/>
    <property type="evidence" value="ECO:0007669"/>
    <property type="project" value="TreeGrafter"/>
</dbReference>
<evidence type="ECO:0000313" key="6">
    <source>
        <dbReference type="EMBL" id="KAG0645017.1"/>
    </source>
</evidence>
<feature type="transmembrane region" description="Helical" evidence="5">
    <location>
        <begin position="219"/>
        <end position="240"/>
    </location>
</feature>
<keyword evidence="3 5" id="KW-1133">Transmembrane helix</keyword>
<dbReference type="EMBL" id="VNKQ01000020">
    <property type="protein sequence ID" value="KAG0645017.1"/>
    <property type="molecule type" value="Genomic_DNA"/>
</dbReference>
<evidence type="ECO:0000313" key="7">
    <source>
        <dbReference type="Proteomes" id="UP000785200"/>
    </source>
</evidence>
<dbReference type="Pfam" id="PF04479">
    <property type="entry name" value="RTA1"/>
    <property type="match status" value="1"/>
</dbReference>
<evidence type="ECO:0000256" key="4">
    <source>
        <dbReference type="ARBA" id="ARBA00023136"/>
    </source>
</evidence>
<comment type="caution">
    <text evidence="6">The sequence shown here is derived from an EMBL/GenBank/DDBJ whole genome shotgun (WGS) entry which is preliminary data.</text>
</comment>
<dbReference type="PANTHER" id="PTHR31465">
    <property type="entry name" value="PROTEIN RTA1-RELATED"/>
    <property type="match status" value="1"/>
</dbReference>
<dbReference type="Proteomes" id="UP000785200">
    <property type="component" value="Unassembled WGS sequence"/>
</dbReference>
<accession>A0A9P6VC54</accession>
<evidence type="ECO:0000256" key="3">
    <source>
        <dbReference type="ARBA" id="ARBA00022989"/>
    </source>
</evidence>
<comment type="subcellular location">
    <subcellularLocation>
        <location evidence="1">Membrane</location>
        <topology evidence="1">Multi-pass membrane protein</topology>
    </subcellularLocation>
</comment>
<keyword evidence="4 5" id="KW-0472">Membrane</keyword>
<protein>
    <submittedName>
        <fullName evidence="6">Efflux pump himE</fullName>
    </submittedName>
</protein>
<feature type="transmembrane region" description="Helical" evidence="5">
    <location>
        <begin position="178"/>
        <end position="199"/>
    </location>
</feature>
<evidence type="ECO:0000256" key="5">
    <source>
        <dbReference type="SAM" id="Phobius"/>
    </source>
</evidence>
<dbReference type="PANTHER" id="PTHR31465:SF7">
    <property type="entry name" value="SPHINGOID LONG-CHAIN BASE TRANSPORTER RSB1"/>
    <property type="match status" value="1"/>
</dbReference>
<organism evidence="6 7">
    <name type="scientific">Hyphodiscus hymeniophilus</name>
    <dbReference type="NCBI Taxonomy" id="353542"/>
    <lineage>
        <taxon>Eukaryota</taxon>
        <taxon>Fungi</taxon>
        <taxon>Dikarya</taxon>
        <taxon>Ascomycota</taxon>
        <taxon>Pezizomycotina</taxon>
        <taxon>Leotiomycetes</taxon>
        <taxon>Helotiales</taxon>
        <taxon>Hyphodiscaceae</taxon>
        <taxon>Hyphodiscus</taxon>
    </lineage>
</organism>
<keyword evidence="2 5" id="KW-0812">Transmembrane</keyword>
<feature type="transmembrane region" description="Helical" evidence="5">
    <location>
        <begin position="31"/>
        <end position="50"/>
    </location>
</feature>
<keyword evidence="7" id="KW-1185">Reference proteome</keyword>
<dbReference type="GO" id="GO:0000324">
    <property type="term" value="C:fungal-type vacuole"/>
    <property type="evidence" value="ECO:0007669"/>
    <property type="project" value="TreeGrafter"/>
</dbReference>
<reference evidence="6" key="1">
    <citation type="submission" date="2019-07" db="EMBL/GenBank/DDBJ databases">
        <title>Hyphodiscus hymeniophilus genome sequencing and assembly.</title>
        <authorList>
            <person name="Kramer G."/>
            <person name="Nodwell J."/>
        </authorList>
    </citation>
    <scope>NUCLEOTIDE SEQUENCE</scope>
    <source>
        <strain evidence="6">ATCC 34498</strain>
    </source>
</reference>
<name>A0A9P6VC54_9HELO</name>
<evidence type="ECO:0000256" key="2">
    <source>
        <dbReference type="ARBA" id="ARBA00022692"/>
    </source>
</evidence>